<dbReference type="Proteomes" id="UP000294901">
    <property type="component" value="Unassembled WGS sequence"/>
</dbReference>
<dbReference type="AlphaFoldDB" id="A0A4R6JT34"/>
<keyword evidence="3 5" id="KW-0238">DNA-binding</keyword>
<evidence type="ECO:0000256" key="2">
    <source>
        <dbReference type="ARBA" id="ARBA00022908"/>
    </source>
</evidence>
<dbReference type="InterPro" id="IPR002104">
    <property type="entry name" value="Integrase_catalytic"/>
</dbReference>
<dbReference type="PROSITE" id="PS51898">
    <property type="entry name" value="TYR_RECOMBINASE"/>
    <property type="match status" value="1"/>
</dbReference>
<proteinExistence type="inferred from homology"/>
<protein>
    <submittedName>
        <fullName evidence="9">Site-specific recombinase XerD</fullName>
    </submittedName>
</protein>
<dbReference type="InterPro" id="IPR010998">
    <property type="entry name" value="Integrase_recombinase_N"/>
</dbReference>
<evidence type="ECO:0000313" key="10">
    <source>
        <dbReference type="Proteomes" id="UP000294901"/>
    </source>
</evidence>
<dbReference type="GO" id="GO:0006310">
    <property type="term" value="P:DNA recombination"/>
    <property type="evidence" value="ECO:0007669"/>
    <property type="project" value="UniProtKB-KW"/>
</dbReference>
<keyword evidence="2" id="KW-0229">DNA integration</keyword>
<dbReference type="PANTHER" id="PTHR30629:SF2">
    <property type="entry name" value="PROPHAGE INTEGRASE INTS-RELATED"/>
    <property type="match status" value="1"/>
</dbReference>
<evidence type="ECO:0000256" key="3">
    <source>
        <dbReference type="ARBA" id="ARBA00023125"/>
    </source>
</evidence>
<dbReference type="InterPro" id="IPR044068">
    <property type="entry name" value="CB"/>
</dbReference>
<feature type="region of interest" description="Disordered" evidence="6">
    <location>
        <begin position="1"/>
        <end position="44"/>
    </location>
</feature>
<evidence type="ECO:0000259" key="7">
    <source>
        <dbReference type="PROSITE" id="PS51898"/>
    </source>
</evidence>
<name>A0A4R6JT34_9ACTN</name>
<dbReference type="OrthoDB" id="9805859at2"/>
<dbReference type="EMBL" id="SNWR01000001">
    <property type="protein sequence ID" value="TDO39790.1"/>
    <property type="molecule type" value="Genomic_DNA"/>
</dbReference>
<feature type="domain" description="Core-binding (CB)" evidence="8">
    <location>
        <begin position="70"/>
        <end position="153"/>
    </location>
</feature>
<dbReference type="InterPro" id="IPR011010">
    <property type="entry name" value="DNA_brk_join_enz"/>
</dbReference>
<dbReference type="InterPro" id="IPR013762">
    <property type="entry name" value="Integrase-like_cat_sf"/>
</dbReference>
<keyword evidence="10" id="KW-1185">Reference proteome</keyword>
<comment type="caution">
    <text evidence="9">The sequence shown here is derived from an EMBL/GenBank/DDBJ whole genome shotgun (WGS) entry which is preliminary data.</text>
</comment>
<feature type="domain" description="Tyr recombinase" evidence="7">
    <location>
        <begin position="174"/>
        <end position="374"/>
    </location>
</feature>
<evidence type="ECO:0000256" key="1">
    <source>
        <dbReference type="ARBA" id="ARBA00008857"/>
    </source>
</evidence>
<dbReference type="SUPFAM" id="SSF56349">
    <property type="entry name" value="DNA breaking-rejoining enzymes"/>
    <property type="match status" value="1"/>
</dbReference>
<dbReference type="Pfam" id="PF14659">
    <property type="entry name" value="Phage_int_SAM_3"/>
    <property type="match status" value="1"/>
</dbReference>
<evidence type="ECO:0000256" key="6">
    <source>
        <dbReference type="SAM" id="MobiDB-lite"/>
    </source>
</evidence>
<organism evidence="9 10">
    <name type="scientific">Paractinoplanes brasiliensis</name>
    <dbReference type="NCBI Taxonomy" id="52695"/>
    <lineage>
        <taxon>Bacteria</taxon>
        <taxon>Bacillati</taxon>
        <taxon>Actinomycetota</taxon>
        <taxon>Actinomycetes</taxon>
        <taxon>Micromonosporales</taxon>
        <taxon>Micromonosporaceae</taxon>
        <taxon>Paractinoplanes</taxon>
    </lineage>
</organism>
<evidence type="ECO:0000313" key="9">
    <source>
        <dbReference type="EMBL" id="TDO39790.1"/>
    </source>
</evidence>
<feature type="region of interest" description="Disordered" evidence="6">
    <location>
        <begin position="250"/>
        <end position="270"/>
    </location>
</feature>
<dbReference type="Gene3D" id="1.10.443.10">
    <property type="entry name" value="Intergrase catalytic core"/>
    <property type="match status" value="1"/>
</dbReference>
<dbReference type="PANTHER" id="PTHR30629">
    <property type="entry name" value="PROPHAGE INTEGRASE"/>
    <property type="match status" value="1"/>
</dbReference>
<sequence length="374" mass="41967">MGTRKPNGASSIYKGRDGKWHGRVTMGVRDDGKPDRRHVERKTEAEVTREVRKLERERDSGRVRKAGSSWTVEKWLTYWVENIAAPSVKANTTAGYRVAVNVHLIPGIGAHRLEKLTPEHIEKLTQKMQKNGSKPATAHQAFRTLRTALNEAMRRGHLTQNPASLAKSPRLTVIEVEPYSVAEVQRILEAAGDRRNSARWAIALALGLRQGEALGLKWDHLDLDKQALRVRRNRLRPKYEHGCGGKPCGKKAGYCSQRKQTNDDTDDTKSAAGRRVIGLPASVVQLLLEHKEVQGTERRRAAQLWQEGGWVFASPTGRPLNPNTDYHEWKRLIKDAGVRDGRLHDARHTAATVLMLLGIQERAAMDVMAEPKQS</sequence>
<dbReference type="PROSITE" id="PS51900">
    <property type="entry name" value="CB"/>
    <property type="match status" value="1"/>
</dbReference>
<dbReference type="InterPro" id="IPR004107">
    <property type="entry name" value="Integrase_SAM-like_N"/>
</dbReference>
<feature type="compositionally biased region" description="Basic and acidic residues" evidence="6">
    <location>
        <begin position="28"/>
        <end position="44"/>
    </location>
</feature>
<evidence type="ECO:0000259" key="8">
    <source>
        <dbReference type="PROSITE" id="PS51900"/>
    </source>
</evidence>
<dbReference type="Gene3D" id="1.10.150.130">
    <property type="match status" value="1"/>
</dbReference>
<dbReference type="GO" id="GO:0015074">
    <property type="term" value="P:DNA integration"/>
    <property type="evidence" value="ECO:0007669"/>
    <property type="project" value="UniProtKB-KW"/>
</dbReference>
<keyword evidence="4" id="KW-0233">DNA recombination</keyword>
<comment type="similarity">
    <text evidence="1">Belongs to the 'phage' integrase family.</text>
</comment>
<evidence type="ECO:0000256" key="5">
    <source>
        <dbReference type="PROSITE-ProRule" id="PRU01248"/>
    </source>
</evidence>
<gene>
    <name evidence="9" type="ORF">C8E87_3490</name>
</gene>
<dbReference type="GO" id="GO:0003677">
    <property type="term" value="F:DNA binding"/>
    <property type="evidence" value="ECO:0007669"/>
    <property type="project" value="UniProtKB-UniRule"/>
</dbReference>
<accession>A0A4R6JT34</accession>
<reference evidence="9 10" key="1">
    <citation type="submission" date="2019-03" db="EMBL/GenBank/DDBJ databases">
        <title>Sequencing the genomes of 1000 actinobacteria strains.</title>
        <authorList>
            <person name="Klenk H.-P."/>
        </authorList>
    </citation>
    <scope>NUCLEOTIDE SEQUENCE [LARGE SCALE GENOMIC DNA]</scope>
    <source>
        <strain evidence="9 10">DSM 43805</strain>
    </source>
</reference>
<evidence type="ECO:0000256" key="4">
    <source>
        <dbReference type="ARBA" id="ARBA00023172"/>
    </source>
</evidence>
<dbReference type="CDD" id="cd01189">
    <property type="entry name" value="INT_ICEBs1_C_like"/>
    <property type="match status" value="1"/>
</dbReference>
<dbReference type="RefSeq" id="WP_133874065.1">
    <property type="nucleotide sequence ID" value="NZ_SNWR01000001.1"/>
</dbReference>
<dbReference type="InterPro" id="IPR050808">
    <property type="entry name" value="Phage_Integrase"/>
</dbReference>
<dbReference type="Pfam" id="PF00589">
    <property type="entry name" value="Phage_integrase"/>
    <property type="match status" value="1"/>
</dbReference>